<dbReference type="NCBIfam" id="TIGR03083">
    <property type="entry name" value="maleylpyruvate isomerase family mycothiol-dependent enzyme"/>
    <property type="match status" value="1"/>
</dbReference>
<evidence type="ECO:0000313" key="2">
    <source>
        <dbReference type="EMBL" id="TCO65921.1"/>
    </source>
</evidence>
<dbReference type="EMBL" id="SLWS01000001">
    <property type="protein sequence ID" value="TCO65921.1"/>
    <property type="molecule type" value="Genomic_DNA"/>
</dbReference>
<dbReference type="InterPro" id="IPR017517">
    <property type="entry name" value="Maleyloyr_isom"/>
</dbReference>
<evidence type="ECO:0000259" key="1">
    <source>
        <dbReference type="Pfam" id="PF11716"/>
    </source>
</evidence>
<sequence length="196" mass="21627">MDLMTTITEQRTELADTLDGLSPAQWDAPTLCEGWRVREVAAHMTMPFRYKPGRIMLEMLKSGGSFTRMSDRRAKADAARLSAQDLAGTIRENLAHPWRPPGGGLEAALSHDVIHSLDFVVPLGLPWRIPADRLLIVLHGLSPKRAKYFGVDLTGVRLSATDADWTYGSGKEVTGTLQDLVLYVCGRKTPTIRMLG</sequence>
<dbReference type="OrthoDB" id="5178565at2"/>
<keyword evidence="3" id="KW-1185">Reference proteome</keyword>
<feature type="domain" description="Mycothiol-dependent maleylpyruvate isomerase metal-binding" evidence="1">
    <location>
        <begin position="9"/>
        <end position="71"/>
    </location>
</feature>
<protein>
    <submittedName>
        <fullName evidence="2">Uncharacterized protein (TIGR03083 family)</fullName>
    </submittedName>
</protein>
<accession>A0A4R2JZ72</accession>
<dbReference type="Pfam" id="PF11716">
    <property type="entry name" value="MDMPI_N"/>
    <property type="match status" value="1"/>
</dbReference>
<name>A0A4R2JZ72_9PSEU</name>
<dbReference type="Gene3D" id="1.20.120.450">
    <property type="entry name" value="dinb family like domain"/>
    <property type="match status" value="1"/>
</dbReference>
<organism evidence="2 3">
    <name type="scientific">Actinocrispum wychmicini</name>
    <dbReference type="NCBI Taxonomy" id="1213861"/>
    <lineage>
        <taxon>Bacteria</taxon>
        <taxon>Bacillati</taxon>
        <taxon>Actinomycetota</taxon>
        <taxon>Actinomycetes</taxon>
        <taxon>Pseudonocardiales</taxon>
        <taxon>Pseudonocardiaceae</taxon>
        <taxon>Actinocrispum</taxon>
    </lineage>
</organism>
<dbReference type="AlphaFoldDB" id="A0A4R2JZ72"/>
<dbReference type="InterPro" id="IPR024344">
    <property type="entry name" value="MDMPI_metal-binding"/>
</dbReference>
<dbReference type="Proteomes" id="UP000295680">
    <property type="component" value="Unassembled WGS sequence"/>
</dbReference>
<gene>
    <name evidence="2" type="ORF">EV192_1011713</name>
</gene>
<proteinExistence type="predicted"/>
<reference evidence="2 3" key="1">
    <citation type="submission" date="2019-03" db="EMBL/GenBank/DDBJ databases">
        <title>Genomic Encyclopedia of Type Strains, Phase IV (KMG-IV): sequencing the most valuable type-strain genomes for metagenomic binning, comparative biology and taxonomic classification.</title>
        <authorList>
            <person name="Goeker M."/>
        </authorList>
    </citation>
    <scope>NUCLEOTIDE SEQUENCE [LARGE SCALE GENOMIC DNA]</scope>
    <source>
        <strain evidence="2 3">DSM 45934</strain>
    </source>
</reference>
<dbReference type="SUPFAM" id="SSF109854">
    <property type="entry name" value="DinB/YfiT-like putative metalloenzymes"/>
    <property type="match status" value="1"/>
</dbReference>
<comment type="caution">
    <text evidence="2">The sequence shown here is derived from an EMBL/GenBank/DDBJ whole genome shotgun (WGS) entry which is preliminary data.</text>
</comment>
<evidence type="ECO:0000313" key="3">
    <source>
        <dbReference type="Proteomes" id="UP000295680"/>
    </source>
</evidence>
<dbReference type="GO" id="GO:0046872">
    <property type="term" value="F:metal ion binding"/>
    <property type="evidence" value="ECO:0007669"/>
    <property type="project" value="InterPro"/>
</dbReference>
<dbReference type="InterPro" id="IPR034660">
    <property type="entry name" value="DinB/YfiT-like"/>
</dbReference>